<organism evidence="3 4">
    <name type="scientific">Paenibacillus provencensis</name>
    <dbReference type="NCBI Taxonomy" id="441151"/>
    <lineage>
        <taxon>Bacteria</taxon>
        <taxon>Bacillati</taxon>
        <taxon>Bacillota</taxon>
        <taxon>Bacilli</taxon>
        <taxon>Bacillales</taxon>
        <taxon>Paenibacillaceae</taxon>
        <taxon>Paenibacillus</taxon>
    </lineage>
</organism>
<evidence type="ECO:0000313" key="4">
    <source>
        <dbReference type="Proteomes" id="UP001597169"/>
    </source>
</evidence>
<dbReference type="NCBIfam" id="NF038039">
    <property type="entry name" value="WGxxGxxG-CTERM"/>
    <property type="match status" value="1"/>
</dbReference>
<accession>A0ABW3Q9D0</accession>
<keyword evidence="4" id="KW-1185">Reference proteome</keyword>
<gene>
    <name evidence="3" type="ORF">ACFQ3J_24070</name>
</gene>
<reference evidence="4" key="1">
    <citation type="journal article" date="2019" name="Int. J. Syst. Evol. Microbiol.">
        <title>The Global Catalogue of Microorganisms (GCM) 10K type strain sequencing project: providing services to taxonomists for standard genome sequencing and annotation.</title>
        <authorList>
            <consortium name="The Broad Institute Genomics Platform"/>
            <consortium name="The Broad Institute Genome Sequencing Center for Infectious Disease"/>
            <person name="Wu L."/>
            <person name="Ma J."/>
        </authorList>
    </citation>
    <scope>NUCLEOTIDE SEQUENCE [LARGE SCALE GENOMIC DNA]</scope>
    <source>
        <strain evidence="4">CCUG 53519</strain>
    </source>
</reference>
<feature type="signal peptide" evidence="2">
    <location>
        <begin position="1"/>
        <end position="33"/>
    </location>
</feature>
<dbReference type="EMBL" id="JBHTKX010000007">
    <property type="protein sequence ID" value="MFD1131204.1"/>
    <property type="molecule type" value="Genomic_DNA"/>
</dbReference>
<keyword evidence="2" id="KW-0732">Signal</keyword>
<protein>
    <submittedName>
        <fullName evidence="3">WGxxGxxG family protein</fullName>
    </submittedName>
</protein>
<proteinExistence type="predicted"/>
<name>A0ABW3Q9D0_9BACL</name>
<feature type="chain" id="PRO_5046007923" evidence="2">
    <location>
        <begin position="34"/>
        <end position="82"/>
    </location>
</feature>
<dbReference type="Proteomes" id="UP001597169">
    <property type="component" value="Unassembled WGS sequence"/>
</dbReference>
<evidence type="ECO:0000313" key="3">
    <source>
        <dbReference type="EMBL" id="MFD1131204.1"/>
    </source>
</evidence>
<evidence type="ECO:0000256" key="1">
    <source>
        <dbReference type="SAM" id="Phobius"/>
    </source>
</evidence>
<keyword evidence="1" id="KW-0472">Membrane</keyword>
<keyword evidence="1" id="KW-1133">Transmembrane helix</keyword>
<dbReference type="RefSeq" id="WP_251584209.1">
    <property type="nucleotide sequence ID" value="NZ_JBHTKX010000007.1"/>
</dbReference>
<comment type="caution">
    <text evidence="3">The sequence shown here is derived from an EMBL/GenBank/DDBJ whole genome shotgun (WGS) entry which is preliminary data.</text>
</comment>
<feature type="transmembrane region" description="Helical" evidence="1">
    <location>
        <begin position="57"/>
        <end position="74"/>
    </location>
</feature>
<dbReference type="NCBIfam" id="NF041742">
    <property type="entry name" value="WGxxGxxG_fam"/>
    <property type="match status" value="1"/>
</dbReference>
<keyword evidence="1" id="KW-0812">Transmembrane</keyword>
<sequence>MNYKTGGQTKEKIKCNILAAMSIALLIAVPAFADNNDGNANNMNTNNYNANAADDNDFDLGWLGLLGLIGLAGMKRREKEHR</sequence>
<evidence type="ECO:0000256" key="2">
    <source>
        <dbReference type="SAM" id="SignalP"/>
    </source>
</evidence>